<dbReference type="InterPro" id="IPR005195">
    <property type="entry name" value="Glyco_hydro_65_M"/>
</dbReference>
<dbReference type="InterPro" id="IPR008928">
    <property type="entry name" value="6-hairpin_glycosidase_sf"/>
</dbReference>
<accession>A0ABX0SB25</accession>
<dbReference type="SUPFAM" id="SSF48208">
    <property type="entry name" value="Six-hairpin glycosidases"/>
    <property type="match status" value="1"/>
</dbReference>
<dbReference type="InterPro" id="IPR012341">
    <property type="entry name" value="6hp_glycosidase-like_sf"/>
</dbReference>
<reference evidence="6 7" key="1">
    <citation type="submission" date="2020-02" db="EMBL/GenBank/DDBJ databases">
        <title>Sequencing the genomes of 1000 actinobacteria strains.</title>
        <authorList>
            <person name="Klenk H.-P."/>
        </authorList>
    </citation>
    <scope>NUCLEOTIDE SEQUENCE [LARGE SCALE GENOMIC DNA]</scope>
    <source>
        <strain evidence="6 7">DSM 19609</strain>
    </source>
</reference>
<feature type="domain" description="Glycoside hydrolase family 65 N-terminal" evidence="5">
    <location>
        <begin position="29"/>
        <end position="290"/>
    </location>
</feature>
<dbReference type="SUPFAM" id="SSF74650">
    <property type="entry name" value="Galactose mutarotase-like"/>
    <property type="match status" value="1"/>
</dbReference>
<keyword evidence="6" id="KW-0808">Transferase</keyword>
<name>A0ABX0SB25_9ACTN</name>
<dbReference type="GO" id="GO:0047656">
    <property type="term" value="F:alpha,alpha-trehalose phosphorylase activity"/>
    <property type="evidence" value="ECO:0007669"/>
    <property type="project" value="UniProtKB-EC"/>
</dbReference>
<protein>
    <submittedName>
        <fullName evidence="6">Alpha,alpha-trehalose phosphorylase</fullName>
        <ecNumber evidence="6">2.4.1.64</ecNumber>
    </submittedName>
</protein>
<dbReference type="Pfam" id="PF03633">
    <property type="entry name" value="Glyco_hydro_65C"/>
    <property type="match status" value="1"/>
</dbReference>
<comment type="similarity">
    <text evidence="1">Belongs to the glycosyl hydrolase 65 family.</text>
</comment>
<dbReference type="InterPro" id="IPR037018">
    <property type="entry name" value="GH65_N"/>
</dbReference>
<dbReference type="RefSeq" id="WP_167164064.1">
    <property type="nucleotide sequence ID" value="NZ_BAAAOO010000012.1"/>
</dbReference>
<dbReference type="Gene3D" id="1.50.10.10">
    <property type="match status" value="1"/>
</dbReference>
<keyword evidence="2" id="KW-0378">Hydrolase</keyword>
<sequence>MIRERIEGDPLDDHRFPADPWRLIERYPRPDDLGKLETLFSVGNGYMGFRGNPEEGRDSYFTGTFINGFHETWDIRHAESAYGFAKTGQTMINAPSSTMLKLYVDDEPLLLSVADLQAYERSIDFREGILRRDLVWRTPAGKRVRVRSTRMVSFTERHLALMTFEVTLLDGNAPVAISSQIVNKEDYDEFAGQRTDKRGTADPRKNRSLDHRVLVPQMDWHSPRRMILGYRSANSGMTLAVGADHAITTDNVYEQLDDTTPDMGRKIYRISAQQGKPILITKAVAYHTSRGVPVRELSDRVRRTLDRVREAGFAHYHAEQQDYLADFWRRSDVEVGAEPRVQQAVRWCIFQLAQAAARADGSGVPAKGLTGDGYEGHYFWDTEVYMVPFLTLTSPEQARNALRFRSTHLAQARDRAREVSVKGALFPWRTINGEEASAYYAAGTAQYHIDADVAYAVGHYGAMTGDDEFMFGEGAWLLVESARMWADLGFWRVNAEAVFEIHGVTGPDEYTTVVNNNTYTNVMARWNLRLAARMVRLMRDRDPEAYNRLVHAVGLTDTEVSEWERCACGMRIPFDDRLGIHPQDDAFLLKELWDLENTPPESYPLLLHYHPLVIYRFQVLKQADVVLALFLRSGEFTSEQKRADFEYYDPITTGDSSLSAVMQAIIAAEVGHQQMALDYFYNGLYVDIGDTHQNTADGVHVASAAGTWRALVSGFGGLRDDGDVLSFDPRLPIRWHHLRFPLTYRGSRIRVFLTHRHIRFRLESGEPVIVRVRGTEYTIGDETVEVELENQGVYLPPLASSHPVVGGRRADGTLITAEVPEVPDQDARTEQITAV</sequence>
<proteinExistence type="inferred from homology"/>
<dbReference type="InterPro" id="IPR005194">
    <property type="entry name" value="Glyco_hydro_65_C"/>
</dbReference>
<keyword evidence="2" id="KW-0326">Glycosidase</keyword>
<keyword evidence="6" id="KW-0328">Glycosyltransferase</keyword>
<dbReference type="InterPro" id="IPR017045">
    <property type="entry name" value="Malt_Pase/Glycosyl_Hdrlase"/>
</dbReference>
<evidence type="ECO:0000256" key="2">
    <source>
        <dbReference type="ARBA" id="ARBA00023295"/>
    </source>
</evidence>
<dbReference type="InterPro" id="IPR005196">
    <property type="entry name" value="Glyco_hydro_65_N"/>
</dbReference>
<dbReference type="PANTHER" id="PTHR11051">
    <property type="entry name" value="GLYCOSYL HYDROLASE-RELATED"/>
    <property type="match status" value="1"/>
</dbReference>
<evidence type="ECO:0000313" key="7">
    <source>
        <dbReference type="Proteomes" id="UP000749311"/>
    </source>
</evidence>
<dbReference type="PANTHER" id="PTHR11051:SF13">
    <property type="entry name" value="GLYCOSYL TRANSFERASE"/>
    <property type="match status" value="1"/>
</dbReference>
<evidence type="ECO:0000259" key="4">
    <source>
        <dbReference type="Pfam" id="PF03633"/>
    </source>
</evidence>
<feature type="domain" description="Glycoside hydrolase family 65 central catalytic" evidence="3">
    <location>
        <begin position="346"/>
        <end position="708"/>
    </location>
</feature>
<dbReference type="Gene3D" id="2.60.420.10">
    <property type="entry name" value="Maltose phosphorylase, domain 3"/>
    <property type="match status" value="1"/>
</dbReference>
<evidence type="ECO:0000259" key="3">
    <source>
        <dbReference type="Pfam" id="PF03632"/>
    </source>
</evidence>
<evidence type="ECO:0000256" key="1">
    <source>
        <dbReference type="ARBA" id="ARBA00006768"/>
    </source>
</evidence>
<comment type="caution">
    <text evidence="6">The sequence shown here is derived from an EMBL/GenBank/DDBJ whole genome shotgun (WGS) entry which is preliminary data.</text>
</comment>
<dbReference type="InterPro" id="IPR011013">
    <property type="entry name" value="Gal_mutarotase_sf_dom"/>
</dbReference>
<organism evidence="6 7">
    <name type="scientific">Brooklawnia cerclae</name>
    <dbReference type="NCBI Taxonomy" id="349934"/>
    <lineage>
        <taxon>Bacteria</taxon>
        <taxon>Bacillati</taxon>
        <taxon>Actinomycetota</taxon>
        <taxon>Actinomycetes</taxon>
        <taxon>Propionibacteriales</taxon>
        <taxon>Propionibacteriaceae</taxon>
        <taxon>Brooklawnia</taxon>
    </lineage>
</organism>
<evidence type="ECO:0000313" key="6">
    <source>
        <dbReference type="EMBL" id="NIH55587.1"/>
    </source>
</evidence>
<keyword evidence="7" id="KW-1185">Reference proteome</keyword>
<dbReference type="EMBL" id="JAAMOZ010000001">
    <property type="protein sequence ID" value="NIH55587.1"/>
    <property type="molecule type" value="Genomic_DNA"/>
</dbReference>
<evidence type="ECO:0000259" key="5">
    <source>
        <dbReference type="Pfam" id="PF03636"/>
    </source>
</evidence>
<feature type="domain" description="Glycoside hydrolase family 65 C-terminal" evidence="4">
    <location>
        <begin position="718"/>
        <end position="778"/>
    </location>
</feature>
<dbReference type="Pfam" id="PF03636">
    <property type="entry name" value="Glyco_hydro_65N"/>
    <property type="match status" value="1"/>
</dbReference>
<dbReference type="Gene3D" id="2.70.98.40">
    <property type="entry name" value="Glycoside hydrolase, family 65, N-terminal domain"/>
    <property type="match status" value="1"/>
</dbReference>
<gene>
    <name evidence="6" type="ORF">FB473_000232</name>
</gene>
<dbReference type="Proteomes" id="UP000749311">
    <property type="component" value="Unassembled WGS sequence"/>
</dbReference>
<dbReference type="EC" id="2.4.1.64" evidence="6"/>
<dbReference type="Pfam" id="PF03632">
    <property type="entry name" value="Glyco_hydro_65m"/>
    <property type="match status" value="1"/>
</dbReference>
<dbReference type="PIRSF" id="PIRSF036289">
    <property type="entry name" value="Glycosyl_hydrolase_malt_phosph"/>
    <property type="match status" value="1"/>
</dbReference>